<name>A0A8S5LWD1_9CAUD</name>
<proteinExistence type="predicted"/>
<organism evidence="1">
    <name type="scientific">Siphoviridae sp. ct3pR10</name>
    <dbReference type="NCBI Taxonomy" id="2826284"/>
    <lineage>
        <taxon>Viruses</taxon>
        <taxon>Duplodnaviria</taxon>
        <taxon>Heunggongvirae</taxon>
        <taxon>Uroviricota</taxon>
        <taxon>Caudoviricetes</taxon>
    </lineage>
</organism>
<sequence length="434" mass="45759">MADKSIEQLNAAEKVYLSDLFVLQQSGTAKKLTGQVLKNWLLELAQGHGGITSIALQSTSGLNKTYRITLADDTYFDMTVSDGKGITSVAKTGTSGLVDTYTMKFNAGSDFVFTVKNGEKGDKGDADRLYFKFASQKPTDSSHSMGDIPDEWLGFYAGTTPPSGWQDYTWVRIKGDKGDKGDAAKLTSHSTTYMVSDSGTIVPSGSWMTDVPNVPQGKYLWTKTVLTFNTGNPVTSYSVSRFGLDGTGAVNSVNGKDPDSNGNVSIQAKDIATGDGQSVQAVFDKTIKTVNGQEPDGTGAVTIQARDINAQSGKTVEQELSEKQAKIKVSGLLKGNGSGGVSAAIAGTDYQSPVKSATVTLSANAWSGNSQTINVPNVTVNSLVTVAPVPTAQNRTAYLEAGVYCSTQGAGTLTFICEDAPSVNLNVNIQIINL</sequence>
<accession>A0A8S5LWD1</accession>
<reference evidence="1" key="1">
    <citation type="journal article" date="2021" name="Proc. Natl. Acad. Sci. U.S.A.">
        <title>A Catalog of Tens of Thousands of Viruses from Human Metagenomes Reveals Hidden Associations with Chronic Diseases.</title>
        <authorList>
            <person name="Tisza M.J."/>
            <person name="Buck C.B."/>
        </authorList>
    </citation>
    <scope>NUCLEOTIDE SEQUENCE</scope>
    <source>
        <strain evidence="1">Ct3pR10</strain>
    </source>
</reference>
<protein>
    <submittedName>
        <fullName evidence="1">Tail protein</fullName>
    </submittedName>
</protein>
<dbReference type="EMBL" id="BK014759">
    <property type="protein sequence ID" value="DAD74357.1"/>
    <property type="molecule type" value="Genomic_DNA"/>
</dbReference>
<evidence type="ECO:0000313" key="1">
    <source>
        <dbReference type="EMBL" id="DAD74357.1"/>
    </source>
</evidence>